<dbReference type="GO" id="GO:0000139">
    <property type="term" value="C:Golgi membrane"/>
    <property type="evidence" value="ECO:0007669"/>
    <property type="project" value="TreeGrafter"/>
</dbReference>
<evidence type="ECO:0000259" key="20">
    <source>
        <dbReference type="PROSITE" id="PS50115"/>
    </source>
</evidence>
<feature type="non-terminal residue" evidence="21">
    <location>
        <position position="648"/>
    </location>
</feature>
<evidence type="ECO:0000256" key="17">
    <source>
        <dbReference type="ARBA" id="ARBA00081514"/>
    </source>
</evidence>
<proteinExistence type="predicted"/>
<evidence type="ECO:0000256" key="6">
    <source>
        <dbReference type="ARBA" id="ARBA00022553"/>
    </source>
</evidence>
<dbReference type="PANTHER" id="PTHR46395:SF1">
    <property type="entry name" value="ADP-RIBOSYLATION FACTOR GTPASE-ACTIVATING PROTEIN 1"/>
    <property type="match status" value="1"/>
</dbReference>
<feature type="region of interest" description="Disordered" evidence="19">
    <location>
        <begin position="562"/>
        <end position="597"/>
    </location>
</feature>
<keyword evidence="4" id="KW-0343">GTPase activation</keyword>
<evidence type="ECO:0000313" key="22">
    <source>
        <dbReference type="Proteomes" id="UP001151699"/>
    </source>
</evidence>
<evidence type="ECO:0000256" key="13">
    <source>
        <dbReference type="ARBA" id="ARBA00023034"/>
    </source>
</evidence>
<dbReference type="PRINTS" id="PR00405">
    <property type="entry name" value="REVINTRACTNG"/>
</dbReference>
<evidence type="ECO:0000256" key="18">
    <source>
        <dbReference type="PROSITE-ProRule" id="PRU00288"/>
    </source>
</evidence>
<dbReference type="PANTHER" id="PTHR46395">
    <property type="entry name" value="ADP-RIBOSYLATION FACTOR GTPASE-ACTIVATING PROTEIN 1"/>
    <property type="match status" value="1"/>
</dbReference>
<evidence type="ECO:0000256" key="10">
    <source>
        <dbReference type="ARBA" id="ARBA00022892"/>
    </source>
</evidence>
<gene>
    <name evidence="21" type="primary">ARFGAP1</name>
    <name evidence="21" type="ORF">Bhyg_05793</name>
</gene>
<keyword evidence="9" id="KW-0862">Zinc</keyword>
<keyword evidence="5" id="KW-0963">Cytoplasm</keyword>
<accession>A0A9Q0S2B2</accession>
<comment type="subcellular location">
    <subcellularLocation>
        <location evidence="1">Cytoplasm</location>
    </subcellularLocation>
    <subcellularLocation>
        <location evidence="2">Golgi apparatus</location>
    </subcellularLocation>
</comment>
<keyword evidence="13" id="KW-0333">Golgi apparatus</keyword>
<feature type="domain" description="Arf-GAP" evidence="20">
    <location>
        <begin position="378"/>
        <end position="495"/>
    </location>
</feature>
<dbReference type="AlphaFoldDB" id="A0A9Q0S2B2"/>
<keyword evidence="3" id="KW-0813">Transport</keyword>
<evidence type="ECO:0000256" key="4">
    <source>
        <dbReference type="ARBA" id="ARBA00022468"/>
    </source>
</evidence>
<keyword evidence="6" id="KW-0597">Phosphoprotein</keyword>
<feature type="region of interest" description="Disordered" evidence="19">
    <location>
        <begin position="490"/>
        <end position="524"/>
    </location>
</feature>
<dbReference type="GO" id="GO:0008270">
    <property type="term" value="F:zinc ion binding"/>
    <property type="evidence" value="ECO:0007669"/>
    <property type="project" value="UniProtKB-KW"/>
</dbReference>
<dbReference type="GO" id="GO:0030100">
    <property type="term" value="P:regulation of endocytosis"/>
    <property type="evidence" value="ECO:0007669"/>
    <property type="project" value="TreeGrafter"/>
</dbReference>
<comment type="function">
    <text evidence="14">GTPase-activating protein (GAP) for the ADP ribosylation factor 1 (ARF1). Involved in membrane trafficking and /or vesicle transport. Promotes hydrolysis of the ARF1-bound GTP and thus, is required for the dissociation of coat proteins from Golgi-derived membranes and vesicles, a prerequisite for vesicle's fusion with target compartment. Probably regulates ARF1-mediated transport via its interaction with the KDELR proteins and TMED2. Overexpression induces the redistribution of the entire Golgi complex to the endoplasmic reticulum, as when ARF1 is deactivated. Its activity is stimulated by phosphoinosides and inhibited by phosphatidylcholine.</text>
</comment>
<dbReference type="GO" id="GO:0005096">
    <property type="term" value="F:GTPase activator activity"/>
    <property type="evidence" value="ECO:0007669"/>
    <property type="project" value="UniProtKB-KW"/>
</dbReference>
<evidence type="ECO:0000256" key="8">
    <source>
        <dbReference type="ARBA" id="ARBA00022771"/>
    </source>
</evidence>
<dbReference type="InterPro" id="IPR037278">
    <property type="entry name" value="ARFGAP/RecO"/>
</dbReference>
<organism evidence="21 22">
    <name type="scientific">Pseudolycoriella hygida</name>
    <dbReference type="NCBI Taxonomy" id="35572"/>
    <lineage>
        <taxon>Eukaryota</taxon>
        <taxon>Metazoa</taxon>
        <taxon>Ecdysozoa</taxon>
        <taxon>Arthropoda</taxon>
        <taxon>Hexapoda</taxon>
        <taxon>Insecta</taxon>
        <taxon>Pterygota</taxon>
        <taxon>Neoptera</taxon>
        <taxon>Endopterygota</taxon>
        <taxon>Diptera</taxon>
        <taxon>Nematocera</taxon>
        <taxon>Sciaroidea</taxon>
        <taxon>Sciaridae</taxon>
        <taxon>Pseudolycoriella</taxon>
    </lineage>
</organism>
<dbReference type="OrthoDB" id="983479at2759"/>
<dbReference type="GO" id="GO:0032012">
    <property type="term" value="P:regulation of ARF protein signal transduction"/>
    <property type="evidence" value="ECO:0007669"/>
    <property type="project" value="TreeGrafter"/>
</dbReference>
<dbReference type="GO" id="GO:0015031">
    <property type="term" value="P:protein transport"/>
    <property type="evidence" value="ECO:0007669"/>
    <property type="project" value="UniProtKB-KW"/>
</dbReference>
<evidence type="ECO:0000256" key="3">
    <source>
        <dbReference type="ARBA" id="ARBA00022448"/>
    </source>
</evidence>
<dbReference type="Proteomes" id="UP001151699">
    <property type="component" value="Chromosome B"/>
</dbReference>
<evidence type="ECO:0000256" key="19">
    <source>
        <dbReference type="SAM" id="MobiDB-lite"/>
    </source>
</evidence>
<dbReference type="FunFam" id="1.10.220.150:FF:000008">
    <property type="entry name" value="ADP-ribosylation factor GTPase activating protein 1"/>
    <property type="match status" value="1"/>
</dbReference>
<dbReference type="InterPro" id="IPR001164">
    <property type="entry name" value="ArfGAP_dom"/>
</dbReference>
<dbReference type="SMART" id="SM00105">
    <property type="entry name" value="ArfGap"/>
    <property type="match status" value="1"/>
</dbReference>
<dbReference type="InterPro" id="IPR038508">
    <property type="entry name" value="ArfGAP_dom_sf"/>
</dbReference>
<evidence type="ECO:0000256" key="12">
    <source>
        <dbReference type="ARBA" id="ARBA00022990"/>
    </source>
</evidence>
<keyword evidence="7" id="KW-0479">Metal-binding</keyword>
<feature type="non-terminal residue" evidence="21">
    <location>
        <position position="1"/>
    </location>
</feature>
<evidence type="ECO:0000313" key="21">
    <source>
        <dbReference type="EMBL" id="KAJ6640860.1"/>
    </source>
</evidence>
<keyword evidence="11" id="KW-0653">Protein transport</keyword>
<name>A0A9Q0S2B2_9DIPT</name>
<evidence type="ECO:0000256" key="7">
    <source>
        <dbReference type="ARBA" id="ARBA00022723"/>
    </source>
</evidence>
<evidence type="ECO:0000256" key="16">
    <source>
        <dbReference type="ARBA" id="ARBA00077418"/>
    </source>
</evidence>
<dbReference type="CDD" id="cd08830">
    <property type="entry name" value="ArfGap_ArfGap1"/>
    <property type="match status" value="1"/>
</dbReference>
<evidence type="ECO:0000256" key="1">
    <source>
        <dbReference type="ARBA" id="ARBA00004496"/>
    </source>
</evidence>
<feature type="compositionally biased region" description="Polar residues" evidence="19">
    <location>
        <begin position="513"/>
        <end position="524"/>
    </location>
</feature>
<comment type="caution">
    <text evidence="21">The sequence shown here is derived from an EMBL/GenBank/DDBJ whole genome shotgun (WGS) entry which is preliminary data.</text>
</comment>
<keyword evidence="10" id="KW-0931">ER-Golgi transport</keyword>
<feature type="compositionally biased region" description="Low complexity" evidence="19">
    <location>
        <begin position="496"/>
        <end position="512"/>
    </location>
</feature>
<keyword evidence="12" id="KW-0007">Acetylation</keyword>
<evidence type="ECO:0000256" key="2">
    <source>
        <dbReference type="ARBA" id="ARBA00004555"/>
    </source>
</evidence>
<evidence type="ECO:0000256" key="5">
    <source>
        <dbReference type="ARBA" id="ARBA00022490"/>
    </source>
</evidence>
<dbReference type="Gene3D" id="1.10.220.150">
    <property type="entry name" value="Arf GTPase activating protein"/>
    <property type="match status" value="1"/>
</dbReference>
<dbReference type="GO" id="GO:0016192">
    <property type="term" value="P:vesicle-mediated transport"/>
    <property type="evidence" value="ECO:0007669"/>
    <property type="project" value="UniProtKB-KW"/>
</dbReference>
<sequence length="648" mass="73940">SAENTTECCEPRSCGINPQYQWSVKECKCVKTCFPKTQDDCGDIWEFKLNLETCECEENCEPRNCGINPQYQWSVKECKCVKTCFPKTQDYCGNPWEFKLNLETCECEKNCEPRNCGINPQYQWSVKECKCVKTCFPKTQDDCGNPLEFKLNLETCECEKNCEPRNCGINPQYQWSTCECEKNCEPRNCGINPQYQWSVKECKCVKTCFPKTQDDCGSPLDFKLNLETCECEKIFKLNLDKCKCKRRCKPRNCGINPQYQWSVKECRCVKTCFPKTQDDCGNPWEFKLNLETCQCEKNCEPRSCGINPKYQWSVKKCKCVKTCFPITQATCGNPLLCKLNPKTCRCEKNCEPRSCGINPEYQWSVKEFNLEMASPRTRRVLQDLKQSNENSKCFECGTHNPQWVSVTYGIWICLECSGKHRGLGVHISFVRSVTMDKWKDIELEKMKVGGNRNAREFLDDQPDWNDSMPIQQRYNSKAAALYRDKISTLAQGKPWSPSSSSAQNYQSSSMSSNETKSATNGSFHSSNSYQDFGSYQDSSSGYQNLVNSTEFKEQKENFFSRIQDQNASRPDNLPPNQGGKYSGFGYSREPPPKSQSQELLDSTVSSLASSFSWLSAGAAKIASTAKDSATRYGNIASQKSLNEIKSII</sequence>
<protein>
    <recommendedName>
        <fullName evidence="15">ADP-ribosylation factor GTPase-activating protein 1</fullName>
    </recommendedName>
    <alternativeName>
        <fullName evidence="17">ADP-ribosylation factor 1 GTPase-activating protein</fullName>
    </alternativeName>
    <alternativeName>
        <fullName evidence="16">ARF1-directed GTPase-activating protein</fullName>
    </alternativeName>
</protein>
<dbReference type="Pfam" id="PF01412">
    <property type="entry name" value="ArfGap"/>
    <property type="match status" value="1"/>
</dbReference>
<evidence type="ECO:0000256" key="14">
    <source>
        <dbReference type="ARBA" id="ARBA00058112"/>
    </source>
</evidence>
<evidence type="ECO:0000256" key="15">
    <source>
        <dbReference type="ARBA" id="ARBA00071258"/>
    </source>
</evidence>
<dbReference type="SUPFAM" id="SSF57863">
    <property type="entry name" value="ArfGap/RecO-like zinc finger"/>
    <property type="match status" value="1"/>
</dbReference>
<reference evidence="21" key="1">
    <citation type="submission" date="2022-07" db="EMBL/GenBank/DDBJ databases">
        <authorList>
            <person name="Trinca V."/>
            <person name="Uliana J.V.C."/>
            <person name="Torres T.T."/>
            <person name="Ward R.J."/>
            <person name="Monesi N."/>
        </authorList>
    </citation>
    <scope>NUCLEOTIDE SEQUENCE</scope>
    <source>
        <strain evidence="21">HSMRA1968</strain>
        <tissue evidence="21">Whole embryos</tissue>
    </source>
</reference>
<dbReference type="PROSITE" id="PS50115">
    <property type="entry name" value="ARFGAP"/>
    <property type="match status" value="1"/>
</dbReference>
<dbReference type="EMBL" id="WJQU01000002">
    <property type="protein sequence ID" value="KAJ6640860.1"/>
    <property type="molecule type" value="Genomic_DNA"/>
</dbReference>
<keyword evidence="22" id="KW-1185">Reference proteome</keyword>
<evidence type="ECO:0000256" key="9">
    <source>
        <dbReference type="ARBA" id="ARBA00022833"/>
    </source>
</evidence>
<evidence type="ECO:0000256" key="11">
    <source>
        <dbReference type="ARBA" id="ARBA00022927"/>
    </source>
</evidence>
<keyword evidence="8 18" id="KW-0863">Zinc-finger</keyword>